<keyword evidence="5" id="KW-0694">RNA-binding</keyword>
<dbReference type="GO" id="GO:0003729">
    <property type="term" value="F:mRNA binding"/>
    <property type="evidence" value="ECO:0007669"/>
    <property type="project" value="InterPro"/>
</dbReference>
<dbReference type="Proteomes" id="UP000184671">
    <property type="component" value="Unassembled WGS sequence"/>
</dbReference>
<dbReference type="Gene3D" id="3.30.920.30">
    <property type="entry name" value="Hypothetical protein"/>
    <property type="match status" value="1"/>
</dbReference>
<keyword evidence="4" id="KW-0378">Hydrolase</keyword>
<dbReference type="RefSeq" id="WP_256713013.1">
    <property type="nucleotide sequence ID" value="NZ_FMID01000047.1"/>
</dbReference>
<evidence type="ECO:0000256" key="2">
    <source>
        <dbReference type="ARBA" id="ARBA00022722"/>
    </source>
</evidence>
<evidence type="ECO:0000256" key="4">
    <source>
        <dbReference type="ARBA" id="ARBA00022801"/>
    </source>
</evidence>
<keyword evidence="3" id="KW-0255">Endonuclease</keyword>
<dbReference type="STRING" id="118126.L21_2090"/>
<protein>
    <recommendedName>
        <fullName evidence="9">YcfA-like protein</fullName>
    </recommendedName>
</protein>
<keyword evidence="1" id="KW-1277">Toxin-antitoxin system</keyword>
<dbReference type="AlphaFoldDB" id="A0A1M4MMP1"/>
<evidence type="ECO:0000256" key="6">
    <source>
        <dbReference type="ARBA" id="ARBA00023016"/>
    </source>
</evidence>
<evidence type="ECO:0000313" key="8">
    <source>
        <dbReference type="Proteomes" id="UP000184671"/>
    </source>
</evidence>
<dbReference type="SUPFAM" id="SSF54786">
    <property type="entry name" value="YcfA/nrd intein domain"/>
    <property type="match status" value="1"/>
</dbReference>
<evidence type="ECO:0000256" key="5">
    <source>
        <dbReference type="ARBA" id="ARBA00022884"/>
    </source>
</evidence>
<keyword evidence="6" id="KW-0346">Stress response</keyword>
<dbReference type="EMBL" id="FMID01000047">
    <property type="protein sequence ID" value="SCL76169.1"/>
    <property type="molecule type" value="Genomic_DNA"/>
</dbReference>
<evidence type="ECO:0000256" key="3">
    <source>
        <dbReference type="ARBA" id="ARBA00022759"/>
    </source>
</evidence>
<gene>
    <name evidence="7" type="ORF">L21_2090</name>
</gene>
<name>A0A1M4MMP1_9EURY</name>
<keyword evidence="2" id="KW-0540">Nuclease</keyword>
<reference evidence="7 8" key="1">
    <citation type="submission" date="2016-08" db="EMBL/GenBank/DDBJ databases">
        <authorList>
            <person name="Seilhamer J.J."/>
        </authorList>
    </citation>
    <scope>NUCLEOTIDE SEQUENCE [LARGE SCALE GENOMIC DNA]</scope>
    <source>
        <strain evidence="7">L21-II-0</strain>
    </source>
</reference>
<evidence type="ECO:0000256" key="1">
    <source>
        <dbReference type="ARBA" id="ARBA00022649"/>
    </source>
</evidence>
<dbReference type="Pfam" id="PF07927">
    <property type="entry name" value="HicA_toxin"/>
    <property type="match status" value="1"/>
</dbReference>
<evidence type="ECO:0008006" key="9">
    <source>
        <dbReference type="Google" id="ProtNLM"/>
    </source>
</evidence>
<accession>A0A1M4MMP1</accession>
<dbReference type="GO" id="GO:0016787">
    <property type="term" value="F:hydrolase activity"/>
    <property type="evidence" value="ECO:0007669"/>
    <property type="project" value="UniProtKB-KW"/>
</dbReference>
<organism evidence="7 8">
    <name type="scientific">Methanoculleus chikugoensis</name>
    <dbReference type="NCBI Taxonomy" id="118126"/>
    <lineage>
        <taxon>Archaea</taxon>
        <taxon>Methanobacteriati</taxon>
        <taxon>Methanobacteriota</taxon>
        <taxon>Stenosarchaea group</taxon>
        <taxon>Methanomicrobia</taxon>
        <taxon>Methanomicrobiales</taxon>
        <taxon>Methanomicrobiaceae</taxon>
        <taxon>Methanoculleus</taxon>
    </lineage>
</organism>
<proteinExistence type="predicted"/>
<evidence type="ECO:0000313" key="7">
    <source>
        <dbReference type="EMBL" id="SCL76169.1"/>
    </source>
</evidence>
<dbReference type="InterPro" id="IPR038570">
    <property type="entry name" value="HicA_sf"/>
</dbReference>
<sequence>MKFPHDAPQRKVLKTLEALGFQVVRTGNHIALIRSNPDGTTTPLTMPNHPKLKGPTLRTIARRQVSLEKSSCVFMSACKTEPLLSHLPRGRTFLLPYPQTY</sequence>
<dbReference type="GO" id="GO:0004519">
    <property type="term" value="F:endonuclease activity"/>
    <property type="evidence" value="ECO:0007669"/>
    <property type="project" value="UniProtKB-KW"/>
</dbReference>
<dbReference type="InterPro" id="IPR012933">
    <property type="entry name" value="HicA_mRNA_interferase"/>
</dbReference>